<accession>A0A7M3SAD0</accession>
<evidence type="ECO:0000313" key="5">
    <source>
        <dbReference type="Proteomes" id="UP000515703"/>
    </source>
</evidence>
<sequence>MKEKKFEKAISQYKTPFYFFDTDILKEQIQKIRAAIGTDVELCYAMKANPFLIKDLEELIDSFEVCSPGEFHICERAAIRMDKIVMSGVYKSEDDLHYALKEYGNQILYTVESLSHWNILEAYANSQQLPIKVLLRLTSGNQFGMDETLLRQIIKETMDKPESRAYIDIEGIQFFSGTQKKVSEKLKKELAMLDKLCLALEEEYGFTVKKLEYGPGLPICYFEEEQNEEDAMLSSLAEALRVMTYNGKISLEMGRFIAAPCGFFVTSIVDTKNNKGQNYCIVDGGMHHINYYGQMLAMKKPPILHWNQEDGDLKEWTVCGSLCTVNDVLVKQYPFHGLVTGDKLIFEKTGAYSVTEGISLFLSRELPQVLLYSEKDNLRQARGNYPTDVLNYFLQP</sequence>
<dbReference type="AlphaFoldDB" id="A0A7M3SAD0"/>
<comment type="cofactor">
    <cofactor evidence="1">
        <name>pyridoxal 5'-phosphate</name>
        <dbReference type="ChEBI" id="CHEBI:597326"/>
    </cofactor>
</comment>
<evidence type="ECO:0000259" key="3">
    <source>
        <dbReference type="Pfam" id="PF02784"/>
    </source>
</evidence>
<dbReference type="GO" id="GO:0008836">
    <property type="term" value="F:diaminopimelate decarboxylase activity"/>
    <property type="evidence" value="ECO:0007669"/>
    <property type="project" value="TreeGrafter"/>
</dbReference>
<dbReference type="Gene3D" id="3.20.20.10">
    <property type="entry name" value="Alanine racemase"/>
    <property type="match status" value="1"/>
</dbReference>
<dbReference type="PANTHER" id="PTHR43727:SF2">
    <property type="entry name" value="GROUP IV DECARBOXYLASE"/>
    <property type="match status" value="1"/>
</dbReference>
<dbReference type="InterPro" id="IPR029066">
    <property type="entry name" value="PLP-binding_barrel"/>
</dbReference>
<reference evidence="4 5" key="1">
    <citation type="submission" date="2020-08" db="EMBL/GenBank/DDBJ databases">
        <title>Draft genome sequencing of an Anaerocolumna strain isolated from anoxic soil subjected to BSD treatment.</title>
        <authorList>
            <person name="Uek A."/>
            <person name="Tonouchi A."/>
        </authorList>
    </citation>
    <scope>NUCLEOTIDE SEQUENCE [LARGE SCALE GENOMIC DNA]</scope>
    <source>
        <strain evidence="4 5">CTTW</strain>
    </source>
</reference>
<dbReference type="PANTHER" id="PTHR43727">
    <property type="entry name" value="DIAMINOPIMELATE DECARBOXYLASE"/>
    <property type="match status" value="1"/>
</dbReference>
<dbReference type="InterPro" id="IPR022644">
    <property type="entry name" value="De-COase2_N"/>
</dbReference>
<gene>
    <name evidence="4" type="primary">lysA_2</name>
    <name evidence="4" type="ORF">bsdcttw_45880</name>
</gene>
<dbReference type="GO" id="GO:0009089">
    <property type="term" value="P:lysine biosynthetic process via diaminopimelate"/>
    <property type="evidence" value="ECO:0007669"/>
    <property type="project" value="TreeGrafter"/>
</dbReference>
<proteinExistence type="predicted"/>
<dbReference type="Gene3D" id="2.40.37.10">
    <property type="entry name" value="Lyase, Ornithine Decarboxylase, Chain A, domain 1"/>
    <property type="match status" value="1"/>
</dbReference>
<keyword evidence="2" id="KW-0663">Pyridoxal phosphate</keyword>
<evidence type="ECO:0000313" key="4">
    <source>
        <dbReference type="EMBL" id="BCK01548.1"/>
    </source>
</evidence>
<name>A0A7M3SAD0_9FIRM</name>
<dbReference type="RefSeq" id="WP_185257097.1">
    <property type="nucleotide sequence ID" value="NZ_AP023368.1"/>
</dbReference>
<evidence type="ECO:0000256" key="1">
    <source>
        <dbReference type="ARBA" id="ARBA00001933"/>
    </source>
</evidence>
<dbReference type="KEGG" id="acht:bsdcttw_45880"/>
<protein>
    <submittedName>
        <fullName evidence="4">Diaminopimelate decarboxylase</fullName>
    </submittedName>
</protein>
<reference evidence="4 5" key="2">
    <citation type="submission" date="2020-08" db="EMBL/GenBank/DDBJ databases">
        <authorList>
            <person name="Ueki A."/>
            <person name="Tonouchi A."/>
        </authorList>
    </citation>
    <scope>NUCLEOTIDE SEQUENCE [LARGE SCALE GENOMIC DNA]</scope>
    <source>
        <strain evidence="4 5">CTTW</strain>
    </source>
</reference>
<keyword evidence="5" id="KW-1185">Reference proteome</keyword>
<feature type="domain" description="Orn/DAP/Arg decarboxylase 2 N-terminal" evidence="3">
    <location>
        <begin position="25"/>
        <end position="259"/>
    </location>
</feature>
<dbReference type="SUPFAM" id="SSF50621">
    <property type="entry name" value="Alanine racemase C-terminal domain-like"/>
    <property type="match status" value="1"/>
</dbReference>
<dbReference type="EMBL" id="AP023368">
    <property type="protein sequence ID" value="BCK01548.1"/>
    <property type="molecule type" value="Genomic_DNA"/>
</dbReference>
<dbReference type="SUPFAM" id="SSF51419">
    <property type="entry name" value="PLP-binding barrel"/>
    <property type="match status" value="1"/>
</dbReference>
<evidence type="ECO:0000256" key="2">
    <source>
        <dbReference type="ARBA" id="ARBA00022898"/>
    </source>
</evidence>
<dbReference type="InterPro" id="IPR009006">
    <property type="entry name" value="Ala_racemase/Decarboxylase_C"/>
</dbReference>
<dbReference type="Proteomes" id="UP000515703">
    <property type="component" value="Chromosome"/>
</dbReference>
<organism evidence="4 5">
    <name type="scientific">Anaerocolumna chitinilytica</name>
    <dbReference type="NCBI Taxonomy" id="1727145"/>
    <lineage>
        <taxon>Bacteria</taxon>
        <taxon>Bacillati</taxon>
        <taxon>Bacillota</taxon>
        <taxon>Clostridia</taxon>
        <taxon>Lachnospirales</taxon>
        <taxon>Lachnospiraceae</taxon>
        <taxon>Anaerocolumna</taxon>
    </lineage>
</organism>
<dbReference type="Pfam" id="PF02784">
    <property type="entry name" value="Orn_Arg_deC_N"/>
    <property type="match status" value="1"/>
</dbReference>